<feature type="transmembrane region" description="Helical" evidence="5">
    <location>
        <begin position="166"/>
        <end position="186"/>
    </location>
</feature>
<dbReference type="Gene3D" id="1.20.1250.20">
    <property type="entry name" value="MFS general substrate transporter like domains"/>
    <property type="match status" value="2"/>
</dbReference>
<dbReference type="InterPro" id="IPR036259">
    <property type="entry name" value="MFS_trans_sf"/>
</dbReference>
<feature type="transmembrane region" description="Helical" evidence="5">
    <location>
        <begin position="137"/>
        <end position="160"/>
    </location>
</feature>
<keyword evidence="4 5" id="KW-0472">Membrane</keyword>
<feature type="transmembrane region" description="Helical" evidence="5">
    <location>
        <begin position="77"/>
        <end position="97"/>
    </location>
</feature>
<reference evidence="7" key="3">
    <citation type="submission" date="2021-08" db="EMBL/GenBank/DDBJ databases">
        <authorList>
            <person name="Tani A."/>
            <person name="Ola A."/>
            <person name="Ogura Y."/>
            <person name="Katsura K."/>
            <person name="Hayashi T."/>
        </authorList>
    </citation>
    <scope>NUCLEOTIDE SEQUENCE</scope>
    <source>
        <strain evidence="7">DSM 22415</strain>
    </source>
</reference>
<feature type="transmembrane region" description="Helical" evidence="5">
    <location>
        <begin position="290"/>
        <end position="308"/>
    </location>
</feature>
<organism evidence="8 9">
    <name type="scientific">Methylobacterium dankookense</name>
    <dbReference type="NCBI Taxonomy" id="560405"/>
    <lineage>
        <taxon>Bacteria</taxon>
        <taxon>Pseudomonadati</taxon>
        <taxon>Pseudomonadota</taxon>
        <taxon>Alphaproteobacteria</taxon>
        <taxon>Hyphomicrobiales</taxon>
        <taxon>Methylobacteriaceae</taxon>
        <taxon>Methylobacterium</taxon>
    </lineage>
</organism>
<feature type="transmembrane region" description="Helical" evidence="5">
    <location>
        <begin position="261"/>
        <end position="281"/>
    </location>
</feature>
<evidence type="ECO:0000256" key="5">
    <source>
        <dbReference type="SAM" id="Phobius"/>
    </source>
</evidence>
<evidence type="ECO:0000256" key="1">
    <source>
        <dbReference type="ARBA" id="ARBA00004141"/>
    </source>
</evidence>
<dbReference type="InterPro" id="IPR005829">
    <property type="entry name" value="Sugar_transporter_CS"/>
</dbReference>
<dbReference type="PROSITE" id="PS50850">
    <property type="entry name" value="MFS"/>
    <property type="match status" value="1"/>
</dbReference>
<dbReference type="PANTHER" id="PTHR23508">
    <property type="entry name" value="CARBOXYLIC ACID TRANSPORTER PROTEIN HOMOLOG"/>
    <property type="match status" value="1"/>
</dbReference>
<dbReference type="InterPro" id="IPR011701">
    <property type="entry name" value="MFS"/>
</dbReference>
<name>A0A564G5P4_9HYPH</name>
<accession>A0A564G5P4</accession>
<dbReference type="InterPro" id="IPR020846">
    <property type="entry name" value="MFS_dom"/>
</dbReference>
<feature type="domain" description="Major facilitator superfamily (MFS) profile" evidence="6">
    <location>
        <begin position="13"/>
        <end position="403"/>
    </location>
</feature>
<dbReference type="Pfam" id="PF07690">
    <property type="entry name" value="MFS_1"/>
    <property type="match status" value="1"/>
</dbReference>
<dbReference type="SUPFAM" id="SSF103473">
    <property type="entry name" value="MFS general substrate transporter"/>
    <property type="match status" value="1"/>
</dbReference>
<evidence type="ECO:0000313" key="10">
    <source>
        <dbReference type="Proteomes" id="UP001055303"/>
    </source>
</evidence>
<protein>
    <submittedName>
        <fullName evidence="8">Niacin/nicotinamide transporter NaiP</fullName>
    </submittedName>
</protein>
<dbReference type="RefSeq" id="WP_144768803.1">
    <property type="nucleotide sequence ID" value="NZ_BPQI01000039.1"/>
</dbReference>
<keyword evidence="10" id="KW-1185">Reference proteome</keyword>
<feature type="transmembrane region" description="Helical" evidence="5">
    <location>
        <begin position="314"/>
        <end position="340"/>
    </location>
</feature>
<feature type="transmembrane region" description="Helical" evidence="5">
    <location>
        <begin position="220"/>
        <end position="241"/>
    </location>
</feature>
<sequence>MWLKDTNPEERRVLGAAFAGYGVDAFDYMVYTFIIPTLVVVWGLTKVEAGNIATLALVTSAVGGWAAGILADRYGRVVVLQGTVAWFTLFTVLSGFTQSYEQLLFTRAMQGFGFGGEWSVGSVMIAEAIQARYRGKAVGLVQSSWAVGWAFAAIAFWAVFALAEPALAWRVLFWLGALPAILIVWIRRNIEDPAVYRETRAAMSRVGDSGNFLDIFSRDLIGRTVLASLLATGMQGGYYAVTTWLPTYLKTERNLSVLNTSGYLLILILGSFLGYLTSAWLSDRIGRRKGFILFGFCAGVLALAYTLIPVTDAMMLVLGFPLGFFLSGVFSGMGAFLAELFPSRVRGSAQGFCYNFGRAVGAICPALVGHLSGSLTLGIAIGVVAGAAYCLVIVAALLLPETAGRDLDTQGEPARREVAAAA</sequence>
<comment type="subcellular location">
    <subcellularLocation>
        <location evidence="1">Membrane</location>
        <topology evidence="1">Multi-pass membrane protein</topology>
    </subcellularLocation>
</comment>
<evidence type="ECO:0000259" key="6">
    <source>
        <dbReference type="PROSITE" id="PS50850"/>
    </source>
</evidence>
<dbReference type="CDD" id="cd17371">
    <property type="entry name" value="MFS_MucK"/>
    <property type="match status" value="1"/>
</dbReference>
<dbReference type="Proteomes" id="UP001055303">
    <property type="component" value="Unassembled WGS sequence"/>
</dbReference>
<evidence type="ECO:0000313" key="9">
    <source>
        <dbReference type="Proteomes" id="UP000401717"/>
    </source>
</evidence>
<dbReference type="PANTHER" id="PTHR23508:SF10">
    <property type="entry name" value="CARBOXYLIC ACID TRANSPORTER PROTEIN HOMOLOG"/>
    <property type="match status" value="1"/>
</dbReference>
<dbReference type="Proteomes" id="UP000401717">
    <property type="component" value="Unassembled WGS sequence"/>
</dbReference>
<evidence type="ECO:0000313" key="7">
    <source>
        <dbReference type="EMBL" id="GJD55772.1"/>
    </source>
</evidence>
<keyword evidence="2 5" id="KW-0812">Transmembrane</keyword>
<evidence type="ECO:0000313" key="8">
    <source>
        <dbReference type="EMBL" id="VUF15849.1"/>
    </source>
</evidence>
<evidence type="ECO:0000256" key="2">
    <source>
        <dbReference type="ARBA" id="ARBA00022692"/>
    </source>
</evidence>
<feature type="transmembrane region" description="Helical" evidence="5">
    <location>
        <begin position="52"/>
        <end position="71"/>
    </location>
</feature>
<evidence type="ECO:0000256" key="3">
    <source>
        <dbReference type="ARBA" id="ARBA00022989"/>
    </source>
</evidence>
<gene>
    <name evidence="8" type="primary">naiP_5</name>
    <name evidence="7" type="synonym">naiP_3</name>
    <name evidence="7" type="ORF">IFDJLNFL_1659</name>
    <name evidence="8" type="ORF">MTDSW087_05597</name>
</gene>
<feature type="transmembrane region" description="Helical" evidence="5">
    <location>
        <begin position="377"/>
        <end position="399"/>
    </location>
</feature>
<dbReference type="AlphaFoldDB" id="A0A564G5P4"/>
<keyword evidence="3 5" id="KW-1133">Transmembrane helix</keyword>
<dbReference type="EMBL" id="CABFVH010000073">
    <property type="protein sequence ID" value="VUF15849.1"/>
    <property type="molecule type" value="Genomic_DNA"/>
</dbReference>
<dbReference type="GO" id="GO:0005886">
    <property type="term" value="C:plasma membrane"/>
    <property type="evidence" value="ECO:0007669"/>
    <property type="project" value="TreeGrafter"/>
</dbReference>
<reference evidence="8 9" key="1">
    <citation type="submission" date="2019-06" db="EMBL/GenBank/DDBJ databases">
        <authorList>
            <person name="Rodrigo-Torres L."/>
            <person name="Arahal R. D."/>
            <person name="Lucena T."/>
        </authorList>
    </citation>
    <scope>NUCLEOTIDE SEQUENCE [LARGE SCALE GENOMIC DNA]</scope>
    <source>
        <strain evidence="8 9">SW08-7</strain>
    </source>
</reference>
<dbReference type="FunFam" id="1.20.1250.20:FF:000253">
    <property type="entry name" value="Transporter, major facilitator family"/>
    <property type="match status" value="1"/>
</dbReference>
<dbReference type="PROSITE" id="PS00216">
    <property type="entry name" value="SUGAR_TRANSPORT_1"/>
    <property type="match status" value="1"/>
</dbReference>
<dbReference type="GO" id="GO:0046943">
    <property type="term" value="F:carboxylic acid transmembrane transporter activity"/>
    <property type="evidence" value="ECO:0007669"/>
    <property type="project" value="TreeGrafter"/>
</dbReference>
<dbReference type="OrthoDB" id="9784658at2"/>
<dbReference type="EMBL" id="BPQI01000039">
    <property type="protein sequence ID" value="GJD55772.1"/>
    <property type="molecule type" value="Genomic_DNA"/>
</dbReference>
<proteinExistence type="predicted"/>
<reference evidence="7" key="2">
    <citation type="journal article" date="2021" name="Front. Microbiol.">
        <title>Comprehensive Comparative Genomics and Phenotyping of Methylobacterium Species.</title>
        <authorList>
            <person name="Alessa O."/>
            <person name="Ogura Y."/>
            <person name="Fujitani Y."/>
            <person name="Takami H."/>
            <person name="Hayashi T."/>
            <person name="Sahin N."/>
            <person name="Tani A."/>
        </authorList>
    </citation>
    <scope>NUCLEOTIDE SEQUENCE</scope>
    <source>
        <strain evidence="7">DSM 22415</strain>
    </source>
</reference>
<evidence type="ECO:0000256" key="4">
    <source>
        <dbReference type="ARBA" id="ARBA00023136"/>
    </source>
</evidence>